<evidence type="ECO:0000259" key="3">
    <source>
        <dbReference type="Pfam" id="PF00326"/>
    </source>
</evidence>
<evidence type="ECO:0000313" key="5">
    <source>
        <dbReference type="Proteomes" id="UP001049518"/>
    </source>
</evidence>
<organism evidence="4 5">
    <name type="scientific">Actinomadura graeca</name>
    <dbReference type="NCBI Taxonomy" id="2750812"/>
    <lineage>
        <taxon>Bacteria</taxon>
        <taxon>Bacillati</taxon>
        <taxon>Actinomycetota</taxon>
        <taxon>Actinomycetes</taxon>
        <taxon>Streptosporangiales</taxon>
        <taxon>Thermomonosporaceae</taxon>
        <taxon>Actinomadura</taxon>
    </lineage>
</organism>
<reference evidence="4" key="1">
    <citation type="submission" date="2020-07" db="EMBL/GenBank/DDBJ databases">
        <authorList>
            <person name="Tarantini F.S."/>
            <person name="Hong K.W."/>
            <person name="Chan K.G."/>
        </authorList>
    </citation>
    <scope>NUCLEOTIDE SEQUENCE</scope>
    <source>
        <strain evidence="4">32-07</strain>
    </source>
</reference>
<dbReference type="Gene3D" id="3.40.50.1820">
    <property type="entry name" value="alpha/beta hydrolase"/>
    <property type="match status" value="1"/>
</dbReference>
<keyword evidence="5" id="KW-1185">Reference proteome</keyword>
<feature type="region of interest" description="Disordered" evidence="2">
    <location>
        <begin position="47"/>
        <end position="72"/>
    </location>
</feature>
<proteinExistence type="predicted"/>
<accession>A0ABX8QUC4</accession>
<dbReference type="SUPFAM" id="SSF53474">
    <property type="entry name" value="alpha/beta-Hydrolases"/>
    <property type="match status" value="1"/>
</dbReference>
<evidence type="ECO:0000313" key="4">
    <source>
        <dbReference type="EMBL" id="QXJ22233.1"/>
    </source>
</evidence>
<dbReference type="InterPro" id="IPR029058">
    <property type="entry name" value="AB_hydrolase_fold"/>
</dbReference>
<evidence type="ECO:0000256" key="2">
    <source>
        <dbReference type="SAM" id="MobiDB-lite"/>
    </source>
</evidence>
<dbReference type="GO" id="GO:0016787">
    <property type="term" value="F:hydrolase activity"/>
    <property type="evidence" value="ECO:0007669"/>
    <property type="project" value="UniProtKB-KW"/>
</dbReference>
<dbReference type="SUPFAM" id="SSF82171">
    <property type="entry name" value="DPP6 N-terminal domain-like"/>
    <property type="match status" value="1"/>
</dbReference>
<evidence type="ECO:0000256" key="1">
    <source>
        <dbReference type="ARBA" id="ARBA00022801"/>
    </source>
</evidence>
<dbReference type="Gene3D" id="2.120.10.30">
    <property type="entry name" value="TolB, C-terminal domain"/>
    <property type="match status" value="1"/>
</dbReference>
<dbReference type="RefSeq" id="WP_231335444.1">
    <property type="nucleotide sequence ID" value="NZ_CP059572.1"/>
</dbReference>
<gene>
    <name evidence="4" type="ORF">AGRA3207_003200</name>
</gene>
<dbReference type="PANTHER" id="PTHR42776">
    <property type="entry name" value="SERINE PEPTIDASE S9 FAMILY MEMBER"/>
    <property type="match status" value="1"/>
</dbReference>
<sequence>MTAAVPDLPGIPSRFGFAFSGNGRWATCLSAVQEQVTLERWDLASAEPSRRALGDPARGEGDGGEAVVDRRSRPLPLDDGRVLVARAAPGEDGTPAGHGTVVAARPDGGGLAVTRSWPVPSMLAGHLLAAPGTSGTVVLVVVEDDRHSRIWRLSDGPPSLEPVLRIPGVLSGGVWLDDGRTLALDHTGAGHRTDAIVVDLRERTWRRVWSVAGTTTDRIVAYSPRSRVLVVTTSAPGDQPAGARRIGLWSPGGGPVRFPESLNRSACSRTPLTFDESGDHLLIGEVRGATSRLAVYTPARDRLEPMPGPPGTLWPPASWTGDRIHLRFSAPHQPPTLATVRRPASGWSMAGRPPGASAGWIGAELVELPGPAGPIEAIVYGGPGWRRSRRLVIALHGGPLSAWRFEFDPLLQHLAAAGVAVVAPNYRGSTGYGERHLRAVIGDWGGPDLEDVLHLADAIAGSRGGGLPGPVLLGGSYGAYLALLAACHSPRLWSGCVALAPFTSAASLHRAAAAPVRERVARLNRLDDDESRARRDVLRLCGSLDAPLLLAHGVRDKVIPIGQSRALRRRLLELRGTGGPRFDYVEVDDDHTSVVEAWPPALRTAVVRFCLTAERTVDDDQEGR</sequence>
<dbReference type="PANTHER" id="PTHR42776:SF27">
    <property type="entry name" value="DIPEPTIDYL PEPTIDASE FAMILY MEMBER 6"/>
    <property type="match status" value="1"/>
</dbReference>
<dbReference type="Proteomes" id="UP001049518">
    <property type="component" value="Chromosome"/>
</dbReference>
<name>A0ABX8QUC4_9ACTN</name>
<protein>
    <submittedName>
        <fullName evidence="4">Alpha/beta fold hydrolase</fullName>
    </submittedName>
</protein>
<feature type="domain" description="Peptidase S9 prolyl oligopeptidase catalytic" evidence="3">
    <location>
        <begin position="407"/>
        <end position="576"/>
    </location>
</feature>
<dbReference type="EMBL" id="CP059572">
    <property type="protein sequence ID" value="QXJ22233.1"/>
    <property type="molecule type" value="Genomic_DNA"/>
</dbReference>
<dbReference type="Pfam" id="PF00326">
    <property type="entry name" value="Peptidase_S9"/>
    <property type="match status" value="1"/>
</dbReference>
<dbReference type="InterPro" id="IPR011042">
    <property type="entry name" value="6-blade_b-propeller_TolB-like"/>
</dbReference>
<dbReference type="InterPro" id="IPR001375">
    <property type="entry name" value="Peptidase_S9_cat"/>
</dbReference>
<keyword evidence="1 4" id="KW-0378">Hydrolase</keyword>